<dbReference type="EMBL" id="BDGG01000008">
    <property type="protein sequence ID" value="GAV02695.1"/>
    <property type="molecule type" value="Genomic_DNA"/>
</dbReference>
<protein>
    <recommendedName>
        <fullName evidence="2">Glycoside-hydrolase family GH114 TIM-barrel domain-containing protein</fullName>
    </recommendedName>
</protein>
<reference evidence="3 4" key="1">
    <citation type="journal article" date="2016" name="Nat. Commun.">
        <title>Extremotolerant tardigrade genome and improved radiotolerance of human cultured cells by tardigrade-unique protein.</title>
        <authorList>
            <person name="Hashimoto T."/>
            <person name="Horikawa D.D."/>
            <person name="Saito Y."/>
            <person name="Kuwahara H."/>
            <person name="Kozuka-Hata H."/>
            <person name="Shin-I T."/>
            <person name="Minakuchi Y."/>
            <person name="Ohishi K."/>
            <person name="Motoyama A."/>
            <person name="Aizu T."/>
            <person name="Enomoto A."/>
            <person name="Kondo K."/>
            <person name="Tanaka S."/>
            <person name="Hara Y."/>
            <person name="Koshikawa S."/>
            <person name="Sagara H."/>
            <person name="Miura T."/>
            <person name="Yokobori S."/>
            <person name="Miyagawa K."/>
            <person name="Suzuki Y."/>
            <person name="Kubo T."/>
            <person name="Oyama M."/>
            <person name="Kohara Y."/>
            <person name="Fujiyama A."/>
            <person name="Arakawa K."/>
            <person name="Katayama T."/>
            <person name="Toyoda A."/>
            <person name="Kunieda T."/>
        </authorList>
    </citation>
    <scope>NUCLEOTIDE SEQUENCE [LARGE SCALE GENOMIC DNA]</scope>
    <source>
        <strain evidence="3 4">YOKOZUNA-1</strain>
    </source>
</reference>
<sequence>MLTKISFLLFGLIVAAECRRTRYRAHFHAQMNGATFQSLMDLPQTVFLVDPDDIKLTAEQNAILRSQGKTVLAYLSIGEAESFRSYWQSNWTVGSPSFIVRPDAILPEQYVTQFWQPEWQVSVLDYYTTHIAPFNYSGLLIDYMQVYDQFLDARPNAAQEMVDFLKRVVDLAKAKDSQAIIVTQDSAGLYKLSEEYRMLVDGVSLQEVYYHDGKMKKARETREMVDLLNGISKDKKVVMLEEYVEKNRHACDFYKKCSLEGFMCGVFDPALSQGPLECVGPSESGIRIPF</sequence>
<gene>
    <name evidence="3" type="primary">RvY_13229-1</name>
    <name evidence="3" type="synonym">RvY_13229.1</name>
    <name evidence="3" type="ORF">RvY_13229</name>
</gene>
<keyword evidence="4" id="KW-1185">Reference proteome</keyword>
<dbReference type="Pfam" id="PF03537">
    <property type="entry name" value="Glyco_hydro_114"/>
    <property type="match status" value="1"/>
</dbReference>
<evidence type="ECO:0000259" key="2">
    <source>
        <dbReference type="Pfam" id="PF03537"/>
    </source>
</evidence>
<feature type="domain" description="Glycoside-hydrolase family GH114 TIM-barrel" evidence="2">
    <location>
        <begin position="45"/>
        <end position="256"/>
    </location>
</feature>
<dbReference type="Gene3D" id="3.20.20.70">
    <property type="entry name" value="Aldolase class I"/>
    <property type="match status" value="1"/>
</dbReference>
<dbReference type="AlphaFoldDB" id="A0A1D1VM65"/>
<feature type="chain" id="PRO_5008898607" description="Glycoside-hydrolase family GH114 TIM-barrel domain-containing protein" evidence="1">
    <location>
        <begin position="19"/>
        <end position="290"/>
    </location>
</feature>
<keyword evidence="1" id="KW-0732">Signal</keyword>
<comment type="caution">
    <text evidence="3">The sequence shown here is derived from an EMBL/GenBank/DDBJ whole genome shotgun (WGS) entry which is preliminary data.</text>
</comment>
<evidence type="ECO:0000313" key="4">
    <source>
        <dbReference type="Proteomes" id="UP000186922"/>
    </source>
</evidence>
<dbReference type="InterPro" id="IPR004352">
    <property type="entry name" value="GH114_TIM-barrel"/>
</dbReference>
<dbReference type="PANTHER" id="PTHR35882">
    <property type="entry name" value="PELA"/>
    <property type="match status" value="1"/>
</dbReference>
<dbReference type="InterPro" id="IPR016062">
    <property type="entry name" value="TM1410-rel"/>
</dbReference>
<dbReference type="InterPro" id="IPR017853">
    <property type="entry name" value="GH"/>
</dbReference>
<dbReference type="SUPFAM" id="SSF51445">
    <property type="entry name" value="(Trans)glycosidases"/>
    <property type="match status" value="1"/>
</dbReference>
<name>A0A1D1VM65_RAMVA</name>
<dbReference type="Proteomes" id="UP000186922">
    <property type="component" value="Unassembled WGS sequence"/>
</dbReference>
<evidence type="ECO:0000256" key="1">
    <source>
        <dbReference type="SAM" id="SignalP"/>
    </source>
</evidence>
<dbReference type="PANTHER" id="PTHR35882:SF2">
    <property type="entry name" value="PELA"/>
    <property type="match status" value="1"/>
</dbReference>
<accession>A0A1D1VM65</accession>
<evidence type="ECO:0000313" key="3">
    <source>
        <dbReference type="EMBL" id="GAV02695.1"/>
    </source>
</evidence>
<dbReference type="PRINTS" id="PR01545">
    <property type="entry name" value="THEMAYE10DUF"/>
</dbReference>
<proteinExistence type="predicted"/>
<dbReference type="InterPro" id="IPR013785">
    <property type="entry name" value="Aldolase_TIM"/>
</dbReference>
<organism evidence="3 4">
    <name type="scientific">Ramazzottius varieornatus</name>
    <name type="common">Water bear</name>
    <name type="synonym">Tardigrade</name>
    <dbReference type="NCBI Taxonomy" id="947166"/>
    <lineage>
        <taxon>Eukaryota</taxon>
        <taxon>Metazoa</taxon>
        <taxon>Ecdysozoa</taxon>
        <taxon>Tardigrada</taxon>
        <taxon>Eutardigrada</taxon>
        <taxon>Parachela</taxon>
        <taxon>Hypsibioidea</taxon>
        <taxon>Ramazzottiidae</taxon>
        <taxon>Ramazzottius</taxon>
    </lineage>
</organism>
<feature type="signal peptide" evidence="1">
    <location>
        <begin position="1"/>
        <end position="18"/>
    </location>
</feature>
<dbReference type="OrthoDB" id="10057991at2759"/>